<dbReference type="EMBL" id="VSRR010015650">
    <property type="protein sequence ID" value="MPC58404.1"/>
    <property type="molecule type" value="Genomic_DNA"/>
</dbReference>
<proteinExistence type="predicted"/>
<keyword evidence="2" id="KW-1185">Reference proteome</keyword>
<evidence type="ECO:0000313" key="1">
    <source>
        <dbReference type="EMBL" id="MPC58404.1"/>
    </source>
</evidence>
<sequence length="100" mass="11486">MQPALLPLTPPQRNEYPVCLSVRLPLCGVVRAFQPDGGPQVDVDSTVHVVMMLKQWYTRHVVKARNTHSGCSFRRRRLRKPAMPIYQCSNPFCVSDLYMK</sequence>
<evidence type="ECO:0000313" key="2">
    <source>
        <dbReference type="Proteomes" id="UP000324222"/>
    </source>
</evidence>
<name>A0A5B7GP95_PORTR</name>
<dbReference type="Proteomes" id="UP000324222">
    <property type="component" value="Unassembled WGS sequence"/>
</dbReference>
<protein>
    <submittedName>
        <fullName evidence="1">Uncharacterized protein</fullName>
    </submittedName>
</protein>
<reference evidence="1 2" key="1">
    <citation type="submission" date="2019-05" db="EMBL/GenBank/DDBJ databases">
        <title>Another draft genome of Portunus trituberculatus and its Hox gene families provides insights of decapod evolution.</title>
        <authorList>
            <person name="Jeong J.-H."/>
            <person name="Song I."/>
            <person name="Kim S."/>
            <person name="Choi T."/>
            <person name="Kim D."/>
            <person name="Ryu S."/>
            <person name="Kim W."/>
        </authorList>
    </citation>
    <scope>NUCLEOTIDE SEQUENCE [LARGE SCALE GENOMIC DNA]</scope>
    <source>
        <tissue evidence="1">Muscle</tissue>
    </source>
</reference>
<dbReference type="AlphaFoldDB" id="A0A5B7GP95"/>
<accession>A0A5B7GP95</accession>
<comment type="caution">
    <text evidence="1">The sequence shown here is derived from an EMBL/GenBank/DDBJ whole genome shotgun (WGS) entry which is preliminary data.</text>
</comment>
<organism evidence="1 2">
    <name type="scientific">Portunus trituberculatus</name>
    <name type="common">Swimming crab</name>
    <name type="synonym">Neptunus trituberculatus</name>
    <dbReference type="NCBI Taxonomy" id="210409"/>
    <lineage>
        <taxon>Eukaryota</taxon>
        <taxon>Metazoa</taxon>
        <taxon>Ecdysozoa</taxon>
        <taxon>Arthropoda</taxon>
        <taxon>Crustacea</taxon>
        <taxon>Multicrustacea</taxon>
        <taxon>Malacostraca</taxon>
        <taxon>Eumalacostraca</taxon>
        <taxon>Eucarida</taxon>
        <taxon>Decapoda</taxon>
        <taxon>Pleocyemata</taxon>
        <taxon>Brachyura</taxon>
        <taxon>Eubrachyura</taxon>
        <taxon>Portunoidea</taxon>
        <taxon>Portunidae</taxon>
        <taxon>Portuninae</taxon>
        <taxon>Portunus</taxon>
    </lineage>
</organism>
<gene>
    <name evidence="1" type="ORF">E2C01_052409</name>
</gene>